<dbReference type="PROSITE" id="PS51043">
    <property type="entry name" value="DDHD"/>
    <property type="match status" value="1"/>
</dbReference>
<evidence type="ECO:0000256" key="4">
    <source>
        <dbReference type="ARBA" id="ARBA00022553"/>
    </source>
</evidence>
<dbReference type="SUPFAM" id="SSF56784">
    <property type="entry name" value="HAD-like"/>
    <property type="match status" value="1"/>
</dbReference>
<dbReference type="InterPro" id="IPR023393">
    <property type="entry name" value="START-like_dom_sf"/>
</dbReference>
<dbReference type="Pfam" id="PF24694">
    <property type="entry name" value="LNS2_PITM1-3"/>
    <property type="match status" value="1"/>
</dbReference>
<reference evidence="8" key="4">
    <citation type="submission" date="2025-09" db="UniProtKB">
        <authorList>
            <consortium name="Ensembl"/>
        </authorList>
    </citation>
    <scope>IDENTIFICATION</scope>
</reference>
<evidence type="ECO:0000256" key="5">
    <source>
        <dbReference type="ARBA" id="ARBA00022837"/>
    </source>
</evidence>
<dbReference type="Gene3D" id="3.40.50.1000">
    <property type="entry name" value="HAD superfamily/HAD-like"/>
    <property type="match status" value="1"/>
</dbReference>
<dbReference type="SMART" id="SM01127">
    <property type="entry name" value="DDHD"/>
    <property type="match status" value="1"/>
</dbReference>
<dbReference type="GO" id="GO:0012505">
    <property type="term" value="C:endomembrane system"/>
    <property type="evidence" value="ECO:0007669"/>
    <property type="project" value="UniProtKB-SubCell"/>
</dbReference>
<evidence type="ECO:0000313" key="9">
    <source>
        <dbReference type="Proteomes" id="UP000018467"/>
    </source>
</evidence>
<dbReference type="GO" id="GO:0031210">
    <property type="term" value="F:phosphatidylcholine binding"/>
    <property type="evidence" value="ECO:0007669"/>
    <property type="project" value="TreeGrafter"/>
</dbReference>
<dbReference type="GO" id="GO:0035091">
    <property type="term" value="F:phosphatidylinositol binding"/>
    <property type="evidence" value="ECO:0007669"/>
    <property type="project" value="TreeGrafter"/>
</dbReference>
<keyword evidence="5" id="KW-0106">Calcium</keyword>
<dbReference type="PRINTS" id="PR00391">
    <property type="entry name" value="PITRANSFER"/>
</dbReference>
<dbReference type="CDD" id="cd08889">
    <property type="entry name" value="SRPBCC_PITPNM1-2_like"/>
    <property type="match status" value="1"/>
</dbReference>
<dbReference type="eggNOG" id="KOG3668">
    <property type="taxonomic scope" value="Eukaryota"/>
</dbReference>
<dbReference type="InterPro" id="IPR004177">
    <property type="entry name" value="DDHD_dom"/>
</dbReference>
<dbReference type="Ensembl" id="ENSAMXT00000020156.2">
    <property type="protein sequence ID" value="ENSAMXP00000020156.2"/>
    <property type="gene ID" value="ENSAMXG00000019559.2"/>
</dbReference>
<feature type="region of interest" description="Disordered" evidence="6">
    <location>
        <begin position="1125"/>
        <end position="1164"/>
    </location>
</feature>
<feature type="compositionally biased region" description="Low complexity" evidence="6">
    <location>
        <begin position="1126"/>
        <end position="1136"/>
    </location>
</feature>
<protein>
    <submittedName>
        <fullName evidence="8">Phosphatidylinositol transfer protein membrane associated 2</fullName>
    </submittedName>
</protein>
<sequence length="1184" mass="131701">MLIKEYRIPMPMSVEEYRIAQLYMIQKKSREESEGEGSGVEILENRPYTDGPGGIGQYTHKVYHIGQHIPSWFRSILPKAALRVEEESWNAYPYTRTRYTCPFVEKFSIDIETYYKPDTGTQNDVFSLSSAEKRQRDIDPIDIVKDIIAPHEYLAEEDPKLYKSLKTQRGPLNDDWIEEININPGAMPVMCAYKLCKVEFRYWGMQSKIERFIHDVGLRKVMVRAHRQAWCWQDEWYGLTMEDIRQLELETQLALAKKMAQFSLNEEGGETNGATASPDKTQDAKEAIGAMETEGQARGLGDTLQTRGELTKQWSTSSRSSRSSKRGGSPSRHSISEWRMQSIARDSDDSTDDEFFDAHEDFSDEEIFAKEITKWSSNDLMDKIETAEDGSAQAGLQASKIHVLLLVLHGGNILDTGAGDQSSKQGDVNTISTVFETVMRVHYPAALGHIAIRLVPCPAVCVEAFSLVSNLSPYSYDEGCLSNSQDHIPLAALPLLATSAPQYQDAVAAVIVRANQVYGDFIKSLEGAAFSGQVCLIGDCVGGILGFDALCSSNVTVSESQNSSRRGSIVSVQVRTRVNLYICVWCSLHSSVLRNDPGSRRSSNSTMLEGGGALGKFDFEVSDFFLFGSPLGLVLALRKTVVPTLDVAHLRPACQQVYNLFHPADPSASRLEPLLEKKFHLLAPFSVPRYQRFPLGDGHSALLADVMHAHGGMFVENSYPSSPASVPAFRIPRRSSEVIAARWWGTKRIDFALYCPDALTAFPTVALPHLFHASYWESTDVVSFLLRQVMRHENSSILELDGKEVSEFTPSKPREKWLRKRTHVKIRNVTANHRVNDAVFTEDGMQVVTGRFMYGPLDMVTLTGEKVDIHIMTQPPSGEWVHFDTELTNSSGRISYVIPESKRLGIGVYPVKMVVRGDHTSADSYLTVLPRGTDFVVFSIDGSFAASVSIMGSDPKVRAGAVDVVRHWQDLGYLIVYVTGRPDMQKQRVVAWLSQHNFPHGIVSFCDGLVHDPLRHKANFLKSLICEAHMKIFAAYGSTKDISVYTSLGLPPSQIYIVGRPTKKMQHQCQFVSDGYASHLSQLEYSQRSRPAKAGSTRMVLRKGSFGLGGGGEFLRKRNHLLRTISSQPAPSASSSVPTGRPERAQSQSEFDRDRAERAQRSMSIAAGCWGRAGKLEGGALSPK</sequence>
<dbReference type="Pfam" id="PF02862">
    <property type="entry name" value="DDHD"/>
    <property type="match status" value="2"/>
</dbReference>
<dbReference type="Proteomes" id="UP000018467">
    <property type="component" value="Unassembled WGS sequence"/>
</dbReference>
<evidence type="ECO:0000256" key="1">
    <source>
        <dbReference type="ARBA" id="ARBA00004184"/>
    </source>
</evidence>
<evidence type="ECO:0000256" key="3">
    <source>
        <dbReference type="ARBA" id="ARBA00022481"/>
    </source>
</evidence>
<reference evidence="8" key="3">
    <citation type="submission" date="2025-08" db="UniProtKB">
        <authorList>
            <consortium name="Ensembl"/>
        </authorList>
    </citation>
    <scope>IDENTIFICATION</scope>
</reference>
<feature type="domain" description="DDHD" evidence="7">
    <location>
        <begin position="617"/>
        <end position="791"/>
    </location>
</feature>
<comment type="similarity">
    <text evidence="2">Belongs to the PtdIns transfer protein family. PI transfer class IIA subfamily.</text>
</comment>
<feature type="compositionally biased region" description="Polar residues" evidence="6">
    <location>
        <begin position="303"/>
        <end position="314"/>
    </location>
</feature>
<dbReference type="GO" id="GO:0005737">
    <property type="term" value="C:cytoplasm"/>
    <property type="evidence" value="ECO:0007669"/>
    <property type="project" value="TreeGrafter"/>
</dbReference>
<evidence type="ECO:0000256" key="2">
    <source>
        <dbReference type="ARBA" id="ARBA00010316"/>
    </source>
</evidence>
<keyword evidence="3" id="KW-0488">Methylation</keyword>
<dbReference type="AlphaFoldDB" id="W5LJZ4"/>
<dbReference type="GeneTree" id="ENSGT00940000153849"/>
<feature type="compositionally biased region" description="Low complexity" evidence="6">
    <location>
        <begin position="315"/>
        <end position="333"/>
    </location>
</feature>
<organism evidence="8 9">
    <name type="scientific">Astyanax mexicanus</name>
    <name type="common">Blind cave fish</name>
    <name type="synonym">Astyanax fasciatus mexicanus</name>
    <dbReference type="NCBI Taxonomy" id="7994"/>
    <lineage>
        <taxon>Eukaryota</taxon>
        <taxon>Metazoa</taxon>
        <taxon>Chordata</taxon>
        <taxon>Craniata</taxon>
        <taxon>Vertebrata</taxon>
        <taxon>Euteleostomi</taxon>
        <taxon>Actinopterygii</taxon>
        <taxon>Neopterygii</taxon>
        <taxon>Teleostei</taxon>
        <taxon>Ostariophysi</taxon>
        <taxon>Characiformes</taxon>
        <taxon>Characoidei</taxon>
        <taxon>Acestrorhamphidae</taxon>
        <taxon>Acestrorhamphinae</taxon>
        <taxon>Astyanax</taxon>
    </lineage>
</organism>
<comment type="subcellular location">
    <subcellularLocation>
        <location evidence="1">Endomembrane system</location>
        <topology evidence="1">Peripheral membrane protein</topology>
    </subcellularLocation>
</comment>
<dbReference type="FunFam" id="3.40.50.1000:FF:000173">
    <property type="entry name" value="Membrane-associated phosphatidylinositol transfer protein 2"/>
    <property type="match status" value="1"/>
</dbReference>
<dbReference type="SUPFAM" id="SSF55961">
    <property type="entry name" value="Bet v1-like"/>
    <property type="match status" value="1"/>
</dbReference>
<feature type="compositionally biased region" description="Basic and acidic residues" evidence="6">
    <location>
        <begin position="1150"/>
        <end position="1160"/>
    </location>
</feature>
<dbReference type="InterPro" id="IPR023214">
    <property type="entry name" value="HAD_sf"/>
</dbReference>
<proteinExistence type="inferred from homology"/>
<reference evidence="9" key="1">
    <citation type="submission" date="2013-03" db="EMBL/GenBank/DDBJ databases">
        <authorList>
            <person name="Jeffery W."/>
            <person name="Warren W."/>
            <person name="Wilson R.K."/>
        </authorList>
    </citation>
    <scope>NUCLEOTIDE SEQUENCE</scope>
    <source>
        <strain evidence="9">female</strain>
    </source>
</reference>
<dbReference type="InterPro" id="IPR036412">
    <property type="entry name" value="HAD-like_sf"/>
</dbReference>
<evidence type="ECO:0000313" key="8">
    <source>
        <dbReference type="Ensembl" id="ENSAMXP00000020156.2"/>
    </source>
</evidence>
<evidence type="ECO:0000256" key="6">
    <source>
        <dbReference type="SAM" id="MobiDB-lite"/>
    </source>
</evidence>
<name>W5LJZ4_ASTMX</name>
<dbReference type="HOGENOM" id="CLU_007179_0_0_1"/>
<accession>W5LJZ4</accession>
<dbReference type="PANTHER" id="PTHR10658">
    <property type="entry name" value="PHOSPHATIDYLINOSITOL TRANSFER PROTEIN"/>
    <property type="match status" value="1"/>
</dbReference>
<dbReference type="InterPro" id="IPR055261">
    <property type="entry name" value="PI_transfer_N"/>
</dbReference>
<dbReference type="InterPro" id="IPR031315">
    <property type="entry name" value="LNS2/PITP"/>
</dbReference>
<dbReference type="Gene3D" id="3.30.530.20">
    <property type="match status" value="1"/>
</dbReference>
<keyword evidence="9" id="KW-1185">Reference proteome</keyword>
<dbReference type="Pfam" id="PF24695">
    <property type="entry name" value="PITM1-3"/>
    <property type="match status" value="1"/>
</dbReference>
<dbReference type="Pfam" id="PF02121">
    <property type="entry name" value="IP_trans"/>
    <property type="match status" value="1"/>
</dbReference>
<dbReference type="FunFam" id="3.30.530.20:FF:000001">
    <property type="entry name" value="Phosphatidylinositol transfer protein membrane associated 2"/>
    <property type="match status" value="1"/>
</dbReference>
<feature type="region of interest" description="Disordered" evidence="6">
    <location>
        <begin position="292"/>
        <end position="355"/>
    </location>
</feature>
<dbReference type="Bgee" id="ENSAMXG00000019559">
    <property type="expression patterns" value="Expressed in brain and 14 other cell types or tissues"/>
</dbReference>
<dbReference type="PANTHER" id="PTHR10658:SF84">
    <property type="entry name" value="MEMBRANE-ASSOCIATED PHOSPHATIDYLINOSITOL TRANSFER PROTEIN 2"/>
    <property type="match status" value="1"/>
</dbReference>
<dbReference type="InterPro" id="IPR001666">
    <property type="entry name" value="PI_transfer"/>
</dbReference>
<dbReference type="GO" id="GO:0008526">
    <property type="term" value="F:phosphatidylinositol transfer activity"/>
    <property type="evidence" value="ECO:0007669"/>
    <property type="project" value="TreeGrafter"/>
</dbReference>
<evidence type="ECO:0000259" key="7">
    <source>
        <dbReference type="PROSITE" id="PS51043"/>
    </source>
</evidence>
<keyword evidence="4" id="KW-0597">Phosphoprotein</keyword>
<dbReference type="GO" id="GO:0046872">
    <property type="term" value="F:metal ion binding"/>
    <property type="evidence" value="ECO:0007669"/>
    <property type="project" value="InterPro"/>
</dbReference>
<dbReference type="OrthoDB" id="10053061at2759"/>
<reference evidence="9" key="2">
    <citation type="journal article" date="2014" name="Nat. Commun.">
        <title>The cavefish genome reveals candidate genes for eye loss.</title>
        <authorList>
            <person name="McGaugh S.E."/>
            <person name="Gross J.B."/>
            <person name="Aken B."/>
            <person name="Blin M."/>
            <person name="Borowsky R."/>
            <person name="Chalopin D."/>
            <person name="Hinaux H."/>
            <person name="Jeffery W.R."/>
            <person name="Keene A."/>
            <person name="Ma L."/>
            <person name="Minx P."/>
            <person name="Murphy D."/>
            <person name="O'Quin K.E."/>
            <person name="Retaux S."/>
            <person name="Rohner N."/>
            <person name="Searle S.M."/>
            <person name="Stahl B.A."/>
            <person name="Tabin C."/>
            <person name="Volff J.N."/>
            <person name="Yoshizawa M."/>
            <person name="Warren W.C."/>
        </authorList>
    </citation>
    <scope>NUCLEOTIDE SEQUENCE [LARGE SCALE GENOMIC DNA]</scope>
    <source>
        <strain evidence="9">female</strain>
    </source>
</reference>
<dbReference type="GO" id="GO:0008525">
    <property type="term" value="F:phosphatidylcholine transporter activity"/>
    <property type="evidence" value="ECO:0007669"/>
    <property type="project" value="TreeGrafter"/>
</dbReference>
<dbReference type="SMART" id="SM00775">
    <property type="entry name" value="LNS2"/>
    <property type="match status" value="1"/>
</dbReference>